<evidence type="ECO:0000313" key="8">
    <source>
        <dbReference type="EMBL" id="CAD7093525.1"/>
    </source>
</evidence>
<dbReference type="SUPFAM" id="SSF56574">
    <property type="entry name" value="Serpins"/>
    <property type="match status" value="1"/>
</dbReference>
<accession>A0A7R8V7H4</accession>
<dbReference type="CDD" id="cd00172">
    <property type="entry name" value="serpin"/>
    <property type="match status" value="1"/>
</dbReference>
<keyword evidence="3" id="KW-0722">Serine protease inhibitor</keyword>
<dbReference type="GO" id="GO:0005615">
    <property type="term" value="C:extracellular space"/>
    <property type="evidence" value="ECO:0007669"/>
    <property type="project" value="InterPro"/>
</dbReference>
<dbReference type="InterPro" id="IPR042185">
    <property type="entry name" value="Serpin_sf_2"/>
</dbReference>
<dbReference type="Pfam" id="PF00079">
    <property type="entry name" value="Serpin"/>
    <property type="match status" value="1"/>
</dbReference>
<dbReference type="SMART" id="SM00093">
    <property type="entry name" value="SERPIN"/>
    <property type="match status" value="1"/>
</dbReference>
<feature type="domain" description="Serpin" evidence="7">
    <location>
        <begin position="136"/>
        <end position="497"/>
    </location>
</feature>
<dbReference type="Proteomes" id="UP000594454">
    <property type="component" value="Chromosome 6"/>
</dbReference>
<dbReference type="GO" id="GO:0004867">
    <property type="term" value="F:serine-type endopeptidase inhibitor activity"/>
    <property type="evidence" value="ECO:0007669"/>
    <property type="project" value="UniProtKB-KW"/>
</dbReference>
<dbReference type="PANTHER" id="PTHR11461:SF211">
    <property type="entry name" value="GH10112P-RELATED"/>
    <property type="match status" value="1"/>
</dbReference>
<organism evidence="8 9">
    <name type="scientific">Hermetia illucens</name>
    <name type="common">Black soldier fly</name>
    <dbReference type="NCBI Taxonomy" id="343691"/>
    <lineage>
        <taxon>Eukaryota</taxon>
        <taxon>Metazoa</taxon>
        <taxon>Ecdysozoa</taxon>
        <taxon>Arthropoda</taxon>
        <taxon>Hexapoda</taxon>
        <taxon>Insecta</taxon>
        <taxon>Pterygota</taxon>
        <taxon>Neoptera</taxon>
        <taxon>Endopterygota</taxon>
        <taxon>Diptera</taxon>
        <taxon>Brachycera</taxon>
        <taxon>Stratiomyomorpha</taxon>
        <taxon>Stratiomyidae</taxon>
        <taxon>Hermetiinae</taxon>
        <taxon>Hermetia</taxon>
    </lineage>
</organism>
<dbReference type="OMA" id="WIELPYD"/>
<evidence type="ECO:0000256" key="1">
    <source>
        <dbReference type="ARBA" id="ARBA00009500"/>
    </source>
</evidence>
<evidence type="ECO:0000256" key="3">
    <source>
        <dbReference type="ARBA" id="ARBA00022900"/>
    </source>
</evidence>
<keyword evidence="9" id="KW-1185">Reference proteome</keyword>
<evidence type="ECO:0000256" key="6">
    <source>
        <dbReference type="SAM" id="SignalP"/>
    </source>
</evidence>
<dbReference type="InterPro" id="IPR023796">
    <property type="entry name" value="Serpin_dom"/>
</dbReference>
<dbReference type="AlphaFoldDB" id="A0A7R8V7H4"/>
<dbReference type="InterPro" id="IPR000215">
    <property type="entry name" value="Serpin_fam"/>
</dbReference>
<evidence type="ECO:0000259" key="7">
    <source>
        <dbReference type="SMART" id="SM00093"/>
    </source>
</evidence>
<feature type="region of interest" description="Disordered" evidence="5">
    <location>
        <begin position="70"/>
        <end position="97"/>
    </location>
</feature>
<gene>
    <name evidence="8" type="ORF">HERILL_LOCUS15801</name>
</gene>
<dbReference type="OrthoDB" id="671595at2759"/>
<protein>
    <recommendedName>
        <fullName evidence="7">Serpin domain-containing protein</fullName>
    </recommendedName>
</protein>
<keyword evidence="2" id="KW-0646">Protease inhibitor</keyword>
<name>A0A7R8V7H4_HERIL</name>
<evidence type="ECO:0000256" key="4">
    <source>
        <dbReference type="RuleBase" id="RU000411"/>
    </source>
</evidence>
<evidence type="ECO:0000313" key="9">
    <source>
        <dbReference type="Proteomes" id="UP000594454"/>
    </source>
</evidence>
<keyword evidence="6" id="KW-0732">Signal</keyword>
<dbReference type="InterPro" id="IPR036186">
    <property type="entry name" value="Serpin_sf"/>
</dbReference>
<evidence type="ECO:0000256" key="5">
    <source>
        <dbReference type="SAM" id="MobiDB-lite"/>
    </source>
</evidence>
<dbReference type="Gene3D" id="3.30.497.10">
    <property type="entry name" value="Antithrombin, subunit I, domain 2"/>
    <property type="match status" value="1"/>
</dbReference>
<sequence>MKAFLVIAVCTLYQHLFLVDAQSIYYAKDYPGRPSPENEYYQNIYREGARPDEAISRVADRRVYFPSTESQPVWDNADRNRGSNQPIPDKSRPRTTRAPITAAPINPQMNFHANERPSQKKGKRPDIRRAVDHFSWRVFRGLKLPNDFDNLVLSPIMIQLQLSILQKAAAGQTRRQIQDAIGRINTNEVLQLLKSGSGKSNAQLEIANGIFVDASEHLNQSFVNQAQRAGVDIVPVQFRQDATTRAHINKWASDATHGQIPKLLSDSYDIKYVEMVLASAIYFHSTWKYKFNPIELQPFHAFHAGKMIEKSVPFMQLKADLVWDRIAAGGQITGRFIEIPYENNAYSMVILLPDKQFTLDEFIRAFTLETLDTIWDGLRDTKPEHVTVKMPKFSISSQASILNTLLKLQITDLFTINAKLPYFGLNDDPKVSDILQQAVLKVDENGTTAAAATVSLLIPLSADMNVEEVIVVDRPFLAIIFDKTSEIPIFISKVYNP</sequence>
<dbReference type="Gene3D" id="2.30.39.10">
    <property type="entry name" value="Alpha-1-antitrypsin, domain 1"/>
    <property type="match status" value="1"/>
</dbReference>
<dbReference type="EMBL" id="LR899014">
    <property type="protein sequence ID" value="CAD7093525.1"/>
    <property type="molecule type" value="Genomic_DNA"/>
</dbReference>
<dbReference type="InParanoid" id="A0A7R8V7H4"/>
<dbReference type="InterPro" id="IPR042178">
    <property type="entry name" value="Serpin_sf_1"/>
</dbReference>
<proteinExistence type="inferred from homology"/>
<feature type="chain" id="PRO_5030532641" description="Serpin domain-containing protein" evidence="6">
    <location>
        <begin position="22"/>
        <end position="497"/>
    </location>
</feature>
<feature type="signal peptide" evidence="6">
    <location>
        <begin position="1"/>
        <end position="21"/>
    </location>
</feature>
<reference evidence="8 9" key="1">
    <citation type="submission" date="2020-11" db="EMBL/GenBank/DDBJ databases">
        <authorList>
            <person name="Wallbank WR R."/>
            <person name="Pardo Diaz C."/>
            <person name="Kozak K."/>
            <person name="Martin S."/>
            <person name="Jiggins C."/>
            <person name="Moest M."/>
            <person name="Warren A I."/>
            <person name="Generalovic N T."/>
            <person name="Byers J.R.P. K."/>
            <person name="Montejo-Kovacevich G."/>
            <person name="Yen C E."/>
        </authorList>
    </citation>
    <scope>NUCLEOTIDE SEQUENCE [LARGE SCALE GENOMIC DNA]</scope>
</reference>
<dbReference type="PANTHER" id="PTHR11461">
    <property type="entry name" value="SERINE PROTEASE INHIBITOR, SERPIN"/>
    <property type="match status" value="1"/>
</dbReference>
<comment type="similarity">
    <text evidence="1 4">Belongs to the serpin family.</text>
</comment>
<evidence type="ECO:0000256" key="2">
    <source>
        <dbReference type="ARBA" id="ARBA00022690"/>
    </source>
</evidence>